<evidence type="ECO:0000313" key="3">
    <source>
        <dbReference type="Proteomes" id="UP001341840"/>
    </source>
</evidence>
<keyword evidence="3" id="KW-1185">Reference proteome</keyword>
<dbReference type="PANTHER" id="PTHR10775">
    <property type="entry name" value="OS08G0208400 PROTEIN"/>
    <property type="match status" value="1"/>
</dbReference>
<dbReference type="Pfam" id="PF02992">
    <property type="entry name" value="Transposase_21"/>
    <property type="match status" value="1"/>
</dbReference>
<sequence length="352" mass="40962">MVLDKDWMDTPRHEKEYQDGVKRFLDFAFSSKGVPKGVEIQCPCTKCCNRYWLNRDDVYDHLIWQGFVKGYKKWFNHGEPLFDMEVDDDMDGEHNCDDNIDELIRDAFRDTTQVEGEETGTNQCAKEFYKLVEEASQELFPGCKRFTRLSFTIRLYLLKCLHGWSKASFTSLLELLKEGIPSLNIPTSFDKTKNMVKNLGLDYNKIDACPNDCMLYRGEHANDSSCHVCGASRFIEHTAVEEDDVTSSRKPRKVAAKTLRHFPLIPRLQRLFMCTRTVDAMTWHHNERLKDGLLRHPDDGEMWKAFDSRHQDFACEPRNVRLGLASDSFNPFRTLSSTHSTWPVISPLYPFF</sequence>
<evidence type="ECO:0000313" key="2">
    <source>
        <dbReference type="EMBL" id="MED6141859.1"/>
    </source>
</evidence>
<dbReference type="InterPro" id="IPR029480">
    <property type="entry name" value="Transpos_assoc"/>
</dbReference>
<protein>
    <recommendedName>
        <fullName evidence="1">Transposase-associated domain-containing protein</fullName>
    </recommendedName>
</protein>
<dbReference type="PANTHER" id="PTHR10775:SF190">
    <property type="entry name" value="TNP2-LIKE TRANSPOSON PROTEIN"/>
    <property type="match status" value="1"/>
</dbReference>
<comment type="caution">
    <text evidence="2">The sequence shown here is derived from an EMBL/GenBank/DDBJ whole genome shotgun (WGS) entry which is preliminary data.</text>
</comment>
<name>A0ABU6T0E0_9FABA</name>
<evidence type="ECO:0000259" key="1">
    <source>
        <dbReference type="Pfam" id="PF13963"/>
    </source>
</evidence>
<reference evidence="2 3" key="1">
    <citation type="journal article" date="2023" name="Plants (Basel)">
        <title>Bridging the Gap: Combining Genomics and Transcriptomics Approaches to Understand Stylosanthes scabra, an Orphan Legume from the Brazilian Caatinga.</title>
        <authorList>
            <person name="Ferreira-Neto J.R.C."/>
            <person name="da Silva M.D."/>
            <person name="Binneck E."/>
            <person name="de Melo N.F."/>
            <person name="da Silva R.H."/>
            <person name="de Melo A.L.T.M."/>
            <person name="Pandolfi V."/>
            <person name="Bustamante F.O."/>
            <person name="Brasileiro-Vidal A.C."/>
            <person name="Benko-Iseppon A.M."/>
        </authorList>
    </citation>
    <scope>NUCLEOTIDE SEQUENCE [LARGE SCALE GENOMIC DNA]</scope>
    <source>
        <tissue evidence="2">Leaves</tissue>
    </source>
</reference>
<dbReference type="InterPro" id="IPR004242">
    <property type="entry name" value="Transposase_21"/>
</dbReference>
<proteinExistence type="predicted"/>
<feature type="domain" description="Transposase-associated" evidence="1">
    <location>
        <begin position="5"/>
        <end position="79"/>
    </location>
</feature>
<accession>A0ABU6T0E0</accession>
<dbReference type="Pfam" id="PF13963">
    <property type="entry name" value="Transpos_assoc"/>
    <property type="match status" value="1"/>
</dbReference>
<dbReference type="EMBL" id="JASCZI010065074">
    <property type="protein sequence ID" value="MED6141859.1"/>
    <property type="molecule type" value="Genomic_DNA"/>
</dbReference>
<gene>
    <name evidence="2" type="ORF">PIB30_118316</name>
</gene>
<dbReference type="Proteomes" id="UP001341840">
    <property type="component" value="Unassembled WGS sequence"/>
</dbReference>
<organism evidence="2 3">
    <name type="scientific">Stylosanthes scabra</name>
    <dbReference type="NCBI Taxonomy" id="79078"/>
    <lineage>
        <taxon>Eukaryota</taxon>
        <taxon>Viridiplantae</taxon>
        <taxon>Streptophyta</taxon>
        <taxon>Embryophyta</taxon>
        <taxon>Tracheophyta</taxon>
        <taxon>Spermatophyta</taxon>
        <taxon>Magnoliopsida</taxon>
        <taxon>eudicotyledons</taxon>
        <taxon>Gunneridae</taxon>
        <taxon>Pentapetalae</taxon>
        <taxon>rosids</taxon>
        <taxon>fabids</taxon>
        <taxon>Fabales</taxon>
        <taxon>Fabaceae</taxon>
        <taxon>Papilionoideae</taxon>
        <taxon>50 kb inversion clade</taxon>
        <taxon>dalbergioids sensu lato</taxon>
        <taxon>Dalbergieae</taxon>
        <taxon>Pterocarpus clade</taxon>
        <taxon>Stylosanthes</taxon>
    </lineage>
</organism>